<dbReference type="KEGG" id="fpn:ABE65_005405"/>
<evidence type="ECO:0000259" key="3">
    <source>
        <dbReference type="Pfam" id="PF00582"/>
    </source>
</evidence>
<gene>
    <name evidence="4" type="ORF">ABE65_005405</name>
</gene>
<evidence type="ECO:0000256" key="2">
    <source>
        <dbReference type="PIRNR" id="PIRNR006276"/>
    </source>
</evidence>
<accession>A0A160IJX1</accession>
<comment type="similarity">
    <text evidence="1 2">Belongs to the universal stress protein A family.</text>
</comment>
<name>A0A160IJX1_9BACL</name>
<evidence type="ECO:0000313" key="5">
    <source>
        <dbReference type="Proteomes" id="UP000076623"/>
    </source>
</evidence>
<reference evidence="4 5" key="1">
    <citation type="submission" date="2016-04" db="EMBL/GenBank/DDBJ databases">
        <title>Complete genome sequence of Fictibacillus phosphorivorans G25-29, a strain toxic to nematodes.</title>
        <authorList>
            <person name="Zheng Z."/>
        </authorList>
    </citation>
    <scope>NUCLEOTIDE SEQUENCE [LARGE SCALE GENOMIC DNA]</scope>
    <source>
        <strain evidence="4 5">G25-29</strain>
    </source>
</reference>
<comment type="subcellular location">
    <subcellularLocation>
        <location evidence="2">Cytoplasm</location>
    </subcellularLocation>
</comment>
<dbReference type="InterPro" id="IPR006016">
    <property type="entry name" value="UspA"/>
</dbReference>
<dbReference type="Pfam" id="PF00582">
    <property type="entry name" value="Usp"/>
    <property type="match status" value="1"/>
</dbReference>
<evidence type="ECO:0000256" key="1">
    <source>
        <dbReference type="ARBA" id="ARBA00008791"/>
    </source>
</evidence>
<dbReference type="PANTHER" id="PTHR46268:SF6">
    <property type="entry name" value="UNIVERSAL STRESS PROTEIN UP12"/>
    <property type="match status" value="1"/>
</dbReference>
<dbReference type="PANTHER" id="PTHR46268">
    <property type="entry name" value="STRESS RESPONSE PROTEIN NHAX"/>
    <property type="match status" value="1"/>
</dbReference>
<dbReference type="EMBL" id="CP015378">
    <property type="protein sequence ID" value="ANC76274.1"/>
    <property type="molecule type" value="Genomic_DNA"/>
</dbReference>
<dbReference type="PRINTS" id="PR01438">
    <property type="entry name" value="UNVRSLSTRESS"/>
</dbReference>
<dbReference type="SUPFAM" id="SSF52402">
    <property type="entry name" value="Adenine nucleotide alpha hydrolases-like"/>
    <property type="match status" value="1"/>
</dbReference>
<dbReference type="GO" id="GO:0005737">
    <property type="term" value="C:cytoplasm"/>
    <property type="evidence" value="ECO:0007669"/>
    <property type="project" value="UniProtKB-SubCell"/>
</dbReference>
<feature type="domain" description="UspA" evidence="3">
    <location>
        <begin position="3"/>
        <end position="149"/>
    </location>
</feature>
<dbReference type="InterPro" id="IPR006015">
    <property type="entry name" value="Universal_stress_UspA"/>
</dbReference>
<evidence type="ECO:0000313" key="4">
    <source>
        <dbReference type="EMBL" id="ANC76274.1"/>
    </source>
</evidence>
<dbReference type="Proteomes" id="UP000076623">
    <property type="component" value="Chromosome"/>
</dbReference>
<sequence>MLYTKILVAFDGSEGSFTALHNGNEIARHTGADLTLLYVTNEMALPLYGGVHPGGVASSTVEVQKAEILEQSHGEEILNRALGRVDPDIKTTSAILHGDPTTTICGYADSHNIDLIVIGNRGHSGFKKFFLGSVSQKVVSNAHQPVLVSK</sequence>
<protein>
    <recommendedName>
        <fullName evidence="2">Universal stress protein</fullName>
    </recommendedName>
</protein>
<dbReference type="AlphaFoldDB" id="A0A160IJX1"/>
<organism evidence="4 5">
    <name type="scientific">Fictibacillus phosphorivorans</name>
    <dbReference type="NCBI Taxonomy" id="1221500"/>
    <lineage>
        <taxon>Bacteria</taxon>
        <taxon>Bacillati</taxon>
        <taxon>Bacillota</taxon>
        <taxon>Bacilli</taxon>
        <taxon>Bacillales</taxon>
        <taxon>Fictibacillaceae</taxon>
        <taxon>Fictibacillus</taxon>
    </lineage>
</organism>
<dbReference type="RefSeq" id="WP_066392156.1">
    <property type="nucleotide sequence ID" value="NZ_CP015378.1"/>
</dbReference>
<keyword evidence="5" id="KW-1185">Reference proteome</keyword>
<dbReference type="STRING" id="1221500.ABE65_005405"/>
<keyword evidence="2" id="KW-0963">Cytoplasm</keyword>
<proteinExistence type="inferred from homology"/>
<dbReference type="Gene3D" id="3.40.50.620">
    <property type="entry name" value="HUPs"/>
    <property type="match status" value="1"/>
</dbReference>
<dbReference type="CDD" id="cd00293">
    <property type="entry name" value="USP-like"/>
    <property type="match status" value="1"/>
</dbReference>
<dbReference type="InterPro" id="IPR014729">
    <property type="entry name" value="Rossmann-like_a/b/a_fold"/>
</dbReference>
<dbReference type="PIRSF" id="PIRSF006276">
    <property type="entry name" value="UspA"/>
    <property type="match status" value="1"/>
</dbReference>